<sequence>MCEAIKHIEDRRLRNETGFFGSENGCIGERRHRLTSRPMFVKRVLGWLRTGTRTSPSSHTKNGVPRAPHQRVEIVQRAQATALASHPRPRPPSASPAYELAARPGYDADADATPSPRGAVAADVPPHAHAGPPSRKAQQCQRIAIRRTREHGISAGLIASSSKRWFGWMGCKSGKTASTSLSISNLGGNECRRGGGVHAASPGKPILAFPSRTRGRELTSAAPKSDHPQADIVSNMTDDINLGGRNPPHGLPVVGPAAKDDVVVGRFSVNRDDLSMGLIWGKPPPQQDKHQIDTEFDGPPDKDAGGTGGGPRSGQVSRNAGGVNSRGLRNLSTRKITSLHAL</sequence>
<feature type="region of interest" description="Disordered" evidence="1">
    <location>
        <begin position="195"/>
        <end position="254"/>
    </location>
</feature>
<feature type="region of interest" description="Disordered" evidence="1">
    <location>
        <begin position="106"/>
        <end position="139"/>
    </location>
</feature>
<protein>
    <submittedName>
        <fullName evidence="2">Uncharacterized protein</fullName>
    </submittedName>
</protein>
<gene>
    <name evidence="2" type="ORF">B0H16DRAFT_1796595</name>
</gene>
<evidence type="ECO:0000256" key="1">
    <source>
        <dbReference type="SAM" id="MobiDB-lite"/>
    </source>
</evidence>
<dbReference type="EMBL" id="JARKIB010000026">
    <property type="protein sequence ID" value="KAJ7765244.1"/>
    <property type="molecule type" value="Genomic_DNA"/>
</dbReference>
<feature type="region of interest" description="Disordered" evidence="1">
    <location>
        <begin position="275"/>
        <end position="342"/>
    </location>
</feature>
<keyword evidence="3" id="KW-1185">Reference proteome</keyword>
<dbReference type="Proteomes" id="UP001215598">
    <property type="component" value="Unassembled WGS sequence"/>
</dbReference>
<feature type="compositionally biased region" description="Low complexity" evidence="1">
    <location>
        <begin position="118"/>
        <end position="133"/>
    </location>
</feature>
<proteinExistence type="predicted"/>
<feature type="compositionally biased region" description="Basic and acidic residues" evidence="1">
    <location>
        <begin position="287"/>
        <end position="304"/>
    </location>
</feature>
<name>A0AAD7JHZ3_9AGAR</name>
<evidence type="ECO:0000313" key="2">
    <source>
        <dbReference type="EMBL" id="KAJ7765244.1"/>
    </source>
</evidence>
<dbReference type="AlphaFoldDB" id="A0AAD7JHZ3"/>
<feature type="region of interest" description="Disordered" evidence="1">
    <location>
        <begin position="79"/>
        <end position="98"/>
    </location>
</feature>
<accession>A0AAD7JHZ3</accession>
<organism evidence="2 3">
    <name type="scientific">Mycena metata</name>
    <dbReference type="NCBI Taxonomy" id="1033252"/>
    <lineage>
        <taxon>Eukaryota</taxon>
        <taxon>Fungi</taxon>
        <taxon>Dikarya</taxon>
        <taxon>Basidiomycota</taxon>
        <taxon>Agaricomycotina</taxon>
        <taxon>Agaricomycetes</taxon>
        <taxon>Agaricomycetidae</taxon>
        <taxon>Agaricales</taxon>
        <taxon>Marasmiineae</taxon>
        <taxon>Mycenaceae</taxon>
        <taxon>Mycena</taxon>
    </lineage>
</organism>
<reference evidence="2" key="1">
    <citation type="submission" date="2023-03" db="EMBL/GenBank/DDBJ databases">
        <title>Massive genome expansion in bonnet fungi (Mycena s.s.) driven by repeated elements and novel gene families across ecological guilds.</title>
        <authorList>
            <consortium name="Lawrence Berkeley National Laboratory"/>
            <person name="Harder C.B."/>
            <person name="Miyauchi S."/>
            <person name="Viragh M."/>
            <person name="Kuo A."/>
            <person name="Thoen E."/>
            <person name="Andreopoulos B."/>
            <person name="Lu D."/>
            <person name="Skrede I."/>
            <person name="Drula E."/>
            <person name="Henrissat B."/>
            <person name="Morin E."/>
            <person name="Kohler A."/>
            <person name="Barry K."/>
            <person name="LaButti K."/>
            <person name="Morin E."/>
            <person name="Salamov A."/>
            <person name="Lipzen A."/>
            <person name="Mereny Z."/>
            <person name="Hegedus B."/>
            <person name="Baldrian P."/>
            <person name="Stursova M."/>
            <person name="Weitz H."/>
            <person name="Taylor A."/>
            <person name="Grigoriev I.V."/>
            <person name="Nagy L.G."/>
            <person name="Martin F."/>
            <person name="Kauserud H."/>
        </authorList>
    </citation>
    <scope>NUCLEOTIDE SEQUENCE</scope>
    <source>
        <strain evidence="2">CBHHK182m</strain>
    </source>
</reference>
<comment type="caution">
    <text evidence="2">The sequence shown here is derived from an EMBL/GenBank/DDBJ whole genome shotgun (WGS) entry which is preliminary data.</text>
</comment>
<evidence type="ECO:0000313" key="3">
    <source>
        <dbReference type="Proteomes" id="UP001215598"/>
    </source>
</evidence>